<feature type="region of interest" description="Disordered" evidence="1">
    <location>
        <begin position="183"/>
        <end position="259"/>
    </location>
</feature>
<feature type="region of interest" description="Disordered" evidence="1">
    <location>
        <begin position="520"/>
        <end position="600"/>
    </location>
</feature>
<feature type="region of interest" description="Disordered" evidence="1">
    <location>
        <begin position="125"/>
        <end position="161"/>
    </location>
</feature>
<dbReference type="OrthoDB" id="5338195at2759"/>
<feature type="region of interest" description="Disordered" evidence="1">
    <location>
        <begin position="1"/>
        <end position="63"/>
    </location>
</feature>
<feature type="compositionally biased region" description="Pro residues" evidence="1">
    <location>
        <begin position="346"/>
        <end position="364"/>
    </location>
</feature>
<dbReference type="EMBL" id="ML978122">
    <property type="protein sequence ID" value="KAF2102748.1"/>
    <property type="molecule type" value="Genomic_DNA"/>
</dbReference>
<organism evidence="3 4">
    <name type="scientific">Rhizodiscina lignyota</name>
    <dbReference type="NCBI Taxonomy" id="1504668"/>
    <lineage>
        <taxon>Eukaryota</taxon>
        <taxon>Fungi</taxon>
        <taxon>Dikarya</taxon>
        <taxon>Ascomycota</taxon>
        <taxon>Pezizomycotina</taxon>
        <taxon>Dothideomycetes</taxon>
        <taxon>Pleosporomycetidae</taxon>
        <taxon>Aulographales</taxon>
        <taxon>Rhizodiscinaceae</taxon>
        <taxon>Rhizodiscina</taxon>
    </lineage>
</organism>
<reference evidence="3" key="1">
    <citation type="journal article" date="2020" name="Stud. Mycol.">
        <title>101 Dothideomycetes genomes: a test case for predicting lifestyles and emergence of pathogens.</title>
        <authorList>
            <person name="Haridas S."/>
            <person name="Albert R."/>
            <person name="Binder M."/>
            <person name="Bloem J."/>
            <person name="Labutti K."/>
            <person name="Salamov A."/>
            <person name="Andreopoulos B."/>
            <person name="Baker S."/>
            <person name="Barry K."/>
            <person name="Bills G."/>
            <person name="Bluhm B."/>
            <person name="Cannon C."/>
            <person name="Castanera R."/>
            <person name="Culley D."/>
            <person name="Daum C."/>
            <person name="Ezra D."/>
            <person name="Gonzalez J."/>
            <person name="Henrissat B."/>
            <person name="Kuo A."/>
            <person name="Liang C."/>
            <person name="Lipzen A."/>
            <person name="Lutzoni F."/>
            <person name="Magnuson J."/>
            <person name="Mondo S."/>
            <person name="Nolan M."/>
            <person name="Ohm R."/>
            <person name="Pangilinan J."/>
            <person name="Park H.-J."/>
            <person name="Ramirez L."/>
            <person name="Alfaro M."/>
            <person name="Sun H."/>
            <person name="Tritt A."/>
            <person name="Yoshinaga Y."/>
            <person name="Zwiers L.-H."/>
            <person name="Turgeon B."/>
            <person name="Goodwin S."/>
            <person name="Spatafora J."/>
            <person name="Crous P."/>
            <person name="Grigoriev I."/>
        </authorList>
    </citation>
    <scope>NUCLEOTIDE SEQUENCE</scope>
    <source>
        <strain evidence="3">CBS 133067</strain>
    </source>
</reference>
<dbReference type="Pfam" id="PF24707">
    <property type="entry name" value="Swc3"/>
    <property type="match status" value="1"/>
</dbReference>
<proteinExistence type="predicted"/>
<feature type="compositionally biased region" description="Pro residues" evidence="1">
    <location>
        <begin position="234"/>
        <end position="253"/>
    </location>
</feature>
<feature type="compositionally biased region" description="Basic and acidic residues" evidence="1">
    <location>
        <begin position="16"/>
        <end position="38"/>
    </location>
</feature>
<keyword evidence="4" id="KW-1185">Reference proteome</keyword>
<evidence type="ECO:0000313" key="3">
    <source>
        <dbReference type="EMBL" id="KAF2102748.1"/>
    </source>
</evidence>
<dbReference type="AlphaFoldDB" id="A0A9P4M9F6"/>
<comment type="caution">
    <text evidence="3">The sequence shown here is derived from an EMBL/GenBank/DDBJ whole genome shotgun (WGS) entry which is preliminary data.</text>
</comment>
<dbReference type="PANTHER" id="PTHR28108">
    <property type="entry name" value="SWR1-COMPLEX PROTEIN 3"/>
    <property type="match status" value="1"/>
</dbReference>
<feature type="region of interest" description="Disordered" evidence="1">
    <location>
        <begin position="458"/>
        <end position="478"/>
    </location>
</feature>
<feature type="compositionally biased region" description="Basic and acidic residues" evidence="1">
    <location>
        <begin position="461"/>
        <end position="477"/>
    </location>
</feature>
<feature type="domain" description="SWR1-complex protein 3" evidence="2">
    <location>
        <begin position="79"/>
        <end position="179"/>
    </location>
</feature>
<feature type="compositionally biased region" description="Basic and acidic residues" evidence="1">
    <location>
        <begin position="574"/>
        <end position="593"/>
    </location>
</feature>
<accession>A0A9P4M9F6</accession>
<dbReference type="InterPro" id="IPR037651">
    <property type="entry name" value="Swc3"/>
</dbReference>
<evidence type="ECO:0000259" key="2">
    <source>
        <dbReference type="Pfam" id="PF24707"/>
    </source>
</evidence>
<dbReference type="GO" id="GO:0140849">
    <property type="term" value="F:ATP-dependent H2AZ histone chaperone activity"/>
    <property type="evidence" value="ECO:0007669"/>
    <property type="project" value="InterPro"/>
</dbReference>
<feature type="compositionally biased region" description="Basic and acidic residues" evidence="1">
    <location>
        <begin position="139"/>
        <end position="155"/>
    </location>
</feature>
<evidence type="ECO:0000256" key="1">
    <source>
        <dbReference type="SAM" id="MobiDB-lite"/>
    </source>
</evidence>
<feature type="compositionally biased region" description="Basic residues" evidence="1">
    <location>
        <begin position="47"/>
        <end position="59"/>
    </location>
</feature>
<dbReference type="PANTHER" id="PTHR28108:SF1">
    <property type="entry name" value="SWR1-COMPLEX PROTEIN 3"/>
    <property type="match status" value="1"/>
</dbReference>
<feature type="region of interest" description="Disordered" evidence="1">
    <location>
        <begin position="311"/>
        <end position="388"/>
    </location>
</feature>
<protein>
    <recommendedName>
        <fullName evidence="2">SWR1-complex protein 3 domain-containing protein</fullName>
    </recommendedName>
</protein>
<dbReference type="GO" id="GO:0000812">
    <property type="term" value="C:Swr1 complex"/>
    <property type="evidence" value="ECO:0007669"/>
    <property type="project" value="InterPro"/>
</dbReference>
<sequence length="600" mass="66696">MAEEEAGQKRRYSTRVRTESAAKRQAVEVETPKPKETPKSTPSRSATKLKGKEKLKTKKGQAESIVVDDEPAPKIDILPSKLVDGKPLPTVKELPKEYGPEYQTIKESGVLAVALARSRRQWTTEGVFDKYWTKPPTKKKGEQPTQPREKGKPGEKIGQCQLMVEPHIFDITLYMVKENIPPVHQPHHPQYHQYAPHNHQHPITPNHQSPYRPANQTPHPQQRGPYQQHSTPQTPHPPNNSRPTHPPPTPAPPQQQANTPDPVIQMLAQRASTNPELKSVMKIVATGTANQEQLDYFQKHIDELNKIVAQRSAQSTPAPPSHKGPPLSGGKVLSPTPVPGNNMAPPSVPYQAPSPAPQYSPNPSTPSYGPPAAFTPQPYYPPQPQTPRYSPAVAHPQNIRITALLIEFALDTSSRFLFPPNTILEYAPGFKSCTASFLIKRKAKQAEDAPRYIELARIAQRGKERTSKDKEPQKPEEMDFWQPVTVRFQCDRPDILQYLGRVVKPAEEVKAWMEKVLNGEPGQPKAVVKPEASKDANTQPSSEAAPVVVKEEPKENSNGTSSEPKASRTGIARAESRRLAMRLPKEDKGKENIEAQVAAR</sequence>
<dbReference type="InterPro" id="IPR057558">
    <property type="entry name" value="Swc3_dom"/>
</dbReference>
<gene>
    <name evidence="3" type="ORF">NA57DRAFT_71733</name>
</gene>
<feature type="compositionally biased region" description="Polar residues" evidence="1">
    <location>
        <begin position="203"/>
        <end position="227"/>
    </location>
</feature>
<name>A0A9P4M9F6_9PEZI</name>
<dbReference type="Proteomes" id="UP000799772">
    <property type="component" value="Unassembled WGS sequence"/>
</dbReference>
<evidence type="ECO:0000313" key="4">
    <source>
        <dbReference type="Proteomes" id="UP000799772"/>
    </source>
</evidence>